<evidence type="ECO:0000313" key="5">
    <source>
        <dbReference type="EMBL" id="MBB5867529.1"/>
    </source>
</evidence>
<dbReference type="InterPro" id="IPR036116">
    <property type="entry name" value="FN3_sf"/>
</dbReference>
<dbReference type="RefSeq" id="WP_184832381.1">
    <property type="nucleotide sequence ID" value="NZ_JACHMN010000001.1"/>
</dbReference>
<dbReference type="InterPro" id="IPR013784">
    <property type="entry name" value="Carb-bd-like_fold"/>
</dbReference>
<name>A0A841BK30_9ACTN</name>
<dbReference type="EMBL" id="JACHMN010000001">
    <property type="protein sequence ID" value="MBB5867529.1"/>
    <property type="molecule type" value="Genomic_DNA"/>
</dbReference>
<keyword evidence="1" id="KW-0732">Signal</keyword>
<dbReference type="SUPFAM" id="SSF49464">
    <property type="entry name" value="Carboxypeptidase regulatory domain-like"/>
    <property type="match status" value="1"/>
</dbReference>
<sequence>MFANPTGSFTSVEAAVVQRVRDASGGWVAPDSTLRRSKTGSYEPAASWLGTSFSGGGAGPLVTLRRGGAELALRWPTALPVPSVSGRTATYAEVLPGVDLQLTAETEGFSEVLVVKNAAAAANPALTAVRFTTAVTGAQFKTGDGGSLSVVDAKGVALFGSGTPAMWDSSGGSMVSARSAGEARASVMPLSLEGKEIVVRPDLAVLRGAATKFPVYIDPAFGASAWTMINSRYPNQSYWSYDRNGCPSPYSSVQCAKVGYTDEGTSMIYRSIFRFPTSSFAGKHVLDAKVSVDLLHSWTCSKTRTNLHLVNPINAGTTWNNNAGSWGGPIAILDNNTCNRARVRSEWGATGAAQTAAANWWGDVTLGLRAGDEANHNAWKKFDAGTALLTVTYNSYPNAPDLMTVSGNGCVTGADRPVVKTATPELRARTSDPDGTAQLNNVTFWWWPVGGTRNDNDRVTQNSVTPGQQAIVSIPPGRLVNDVSYVFQVQAYDGIDTGQFSQTCEFKVDTAPPNPPSQVTSTDYPSDGQRHGGAGIAGTFTFFPPASIPSDFAGYAYTLDTGTSAANAIKVAANPGDQKATVGITPPTDDAFTLRVWSRDGGGNFSASPTSYAFSVKAGAGPDARWKLDEGTGSTAADASNHGNTMTVANPVWVASRGGTGKALSFNGTNATAVTSGPVATKSPTTGAPTTVRTDANFTVSAWVKVDTLNGTGQYVAVSQDGTRTSPWALAYQGPTNRWRFAMTGSDVDAPALYQVSSDAAPTAGKWTYLVATYDVATHQMRLYVDGVAQAGVATVTGGFNATGPVVLGRRMWAGGVDSFFNGSVDDVRIYGRVLGTTEPEFSNSLNPESPLVTFPNGNATQVNQPIQVTFNGGGDPAVTTVKYSLGAAGLGSTATLTPAGGQVTVTVTPVAAGEVRLFAQAVTSAGRLSAITSTLIQVVTPPSLTGTVVDVMSGSAVAGATVTLQPGGATRVTGVDGVYEFTGLTAGLYIVSAVVPGSCGVFASTQVEVTGKTYADLQLFPQSDVFGYTCTESAQPFVAADTTVLPLTGDDNVTQISLPFAMPFYGQSLASAWVSTNGLLTFANPGSDSLGTNGSIPNPSVPNSIVAPFWADLYIDGSASVRTTVVGVAPARKFVVEWRNAAFYNDFPRRITFEAVLSENGDITFNYASLDDAKERGETATVGVESNGGSYGLQYSFNQPMLTSGKSIAIDYPDYAQPISTWTVSGTVTQGGSPVAGATVTLLPQGTTVTTAANGAYSFSNLEQDGYTVTAAYGCAAVSQPVYLAGNTTVNLPLTAVPDGFGYTCSTSTQSFVNADTTVLPLTGDEGVTQVTLPFPVTYYGQSYSSVWVSTNGFASFTNPGGAHADDRTAVPNAAGPNAALYAFWDDLVVDGSASVRTTTLGSAPNRKFVIEWRNVYIYGNTSRRVTFEVLIGENGTVTFNYTGLDNTAERGATTVAGIEDHTGAVGQTYSSFQPSLVDNRAITYTPPAP</sequence>
<proteinExistence type="predicted"/>
<evidence type="ECO:0000259" key="4">
    <source>
        <dbReference type="SMART" id="SM00560"/>
    </source>
</evidence>
<keyword evidence="2" id="KW-1015">Disulfide bond</keyword>
<reference evidence="5 6" key="1">
    <citation type="submission" date="2020-08" db="EMBL/GenBank/DDBJ databases">
        <title>Sequencing the genomes of 1000 actinobacteria strains.</title>
        <authorList>
            <person name="Klenk H.-P."/>
        </authorList>
    </citation>
    <scope>NUCLEOTIDE SEQUENCE [LARGE SCALE GENOMIC DNA]</scope>
    <source>
        <strain evidence="5 6">DSM 45362</strain>
    </source>
</reference>
<dbReference type="SUPFAM" id="SSF49452">
    <property type="entry name" value="Starch-binding domain-like"/>
    <property type="match status" value="1"/>
</dbReference>
<dbReference type="Gene3D" id="2.60.120.200">
    <property type="match status" value="1"/>
</dbReference>
<dbReference type="PANTHER" id="PTHR46943">
    <property type="entry name" value="PENTRAXIN-RELATED PROTEIN PTX3"/>
    <property type="match status" value="1"/>
</dbReference>
<dbReference type="Pfam" id="PF13385">
    <property type="entry name" value="Laminin_G_3"/>
    <property type="match status" value="1"/>
</dbReference>
<feature type="region of interest" description="Disordered" evidence="3">
    <location>
        <begin position="510"/>
        <end position="529"/>
    </location>
</feature>
<dbReference type="InterPro" id="IPR042837">
    <property type="entry name" value="PTX3"/>
</dbReference>
<dbReference type="InterPro" id="IPR013320">
    <property type="entry name" value="ConA-like_dom_sf"/>
</dbReference>
<gene>
    <name evidence="5" type="ORF">F4553_000908</name>
</gene>
<dbReference type="SUPFAM" id="SSF49265">
    <property type="entry name" value="Fibronectin type III"/>
    <property type="match status" value="1"/>
</dbReference>
<dbReference type="GO" id="GO:0006955">
    <property type="term" value="P:immune response"/>
    <property type="evidence" value="ECO:0007669"/>
    <property type="project" value="InterPro"/>
</dbReference>
<dbReference type="SMART" id="SM00560">
    <property type="entry name" value="LamGL"/>
    <property type="match status" value="1"/>
</dbReference>
<dbReference type="Gene3D" id="2.60.40.1120">
    <property type="entry name" value="Carboxypeptidase-like, regulatory domain"/>
    <property type="match status" value="2"/>
</dbReference>
<dbReference type="PANTHER" id="PTHR46943:SF1">
    <property type="entry name" value="PENTRAXIN-RELATED PROTEIN PTX3"/>
    <property type="match status" value="1"/>
</dbReference>
<evidence type="ECO:0000256" key="3">
    <source>
        <dbReference type="SAM" id="MobiDB-lite"/>
    </source>
</evidence>
<organism evidence="5 6">
    <name type="scientific">Allocatelliglobosispora scoriae</name>
    <dbReference type="NCBI Taxonomy" id="643052"/>
    <lineage>
        <taxon>Bacteria</taxon>
        <taxon>Bacillati</taxon>
        <taxon>Actinomycetota</taxon>
        <taxon>Actinomycetes</taxon>
        <taxon>Micromonosporales</taxon>
        <taxon>Micromonosporaceae</taxon>
        <taxon>Allocatelliglobosispora</taxon>
    </lineage>
</organism>
<protein>
    <recommendedName>
        <fullName evidence="4">LamG-like jellyroll fold domain-containing protein</fullName>
    </recommendedName>
</protein>
<dbReference type="InterPro" id="IPR006558">
    <property type="entry name" value="LamG-like"/>
</dbReference>
<accession>A0A841BK30</accession>
<comment type="caution">
    <text evidence="5">The sequence shown here is derived from an EMBL/GenBank/DDBJ whole genome shotgun (WGS) entry which is preliminary data.</text>
</comment>
<feature type="domain" description="LamG-like jellyroll fold" evidence="4">
    <location>
        <begin position="696"/>
        <end position="838"/>
    </location>
</feature>
<evidence type="ECO:0000256" key="1">
    <source>
        <dbReference type="ARBA" id="ARBA00022729"/>
    </source>
</evidence>
<dbReference type="SUPFAM" id="SSF49899">
    <property type="entry name" value="Concanavalin A-like lectins/glucanases"/>
    <property type="match status" value="1"/>
</dbReference>
<dbReference type="InterPro" id="IPR008969">
    <property type="entry name" value="CarboxyPept-like_regulatory"/>
</dbReference>
<evidence type="ECO:0000256" key="2">
    <source>
        <dbReference type="ARBA" id="ARBA00023157"/>
    </source>
</evidence>
<dbReference type="Proteomes" id="UP000587527">
    <property type="component" value="Unassembled WGS sequence"/>
</dbReference>
<evidence type="ECO:0000313" key="6">
    <source>
        <dbReference type="Proteomes" id="UP000587527"/>
    </source>
</evidence>
<dbReference type="Pfam" id="PF13620">
    <property type="entry name" value="CarboxypepD_reg"/>
    <property type="match status" value="1"/>
</dbReference>
<keyword evidence="6" id="KW-1185">Reference proteome</keyword>
<dbReference type="GO" id="GO:0030246">
    <property type="term" value="F:carbohydrate binding"/>
    <property type="evidence" value="ECO:0007669"/>
    <property type="project" value="InterPro"/>
</dbReference>